<sequence>AVVQGLVAGTDGARPRPVAGRRDGRAARRRVAGGPRCPRRRPGRWRGRRVGHRGERPRGTADRRVRAGPPGSGDVARGRGGRLHLGGAARRPGARPRPEAGGRREHGAAAARRPGPRGHRPRGDGRGGPAHGAGPRGAPGPGRQRRRGCGHRRRAVGAPPARTAGAGPPDRPARRDRAGPRGRCPRAAGPSSAAGPSRGQPVEARRGVPACRRLRPGGDRGLAAALRRQPRGHRRRPRPAPAGPDPPRTRRPDHLAPTETWRSLM</sequence>
<feature type="compositionally biased region" description="Low complexity" evidence="1">
    <location>
        <begin position="181"/>
        <end position="199"/>
    </location>
</feature>
<feature type="compositionally biased region" description="Basic and acidic residues" evidence="1">
    <location>
        <begin position="96"/>
        <end position="107"/>
    </location>
</feature>
<accession>A0A6J4M6E9</accession>
<dbReference type="EMBL" id="CADCUH010000131">
    <property type="protein sequence ID" value="CAA9350725.1"/>
    <property type="molecule type" value="Genomic_DNA"/>
</dbReference>
<feature type="non-terminal residue" evidence="2">
    <location>
        <position position="1"/>
    </location>
</feature>
<feature type="compositionally biased region" description="Basic residues" evidence="1">
    <location>
        <begin position="228"/>
        <end position="238"/>
    </location>
</feature>
<feature type="compositionally biased region" description="Low complexity" evidence="1">
    <location>
        <begin position="156"/>
        <end position="168"/>
    </location>
</feature>
<gene>
    <name evidence="2" type="ORF">AVDCRST_MAG36-1951</name>
</gene>
<protein>
    <submittedName>
        <fullName evidence="2">Uncharacterized protein</fullName>
    </submittedName>
</protein>
<reference evidence="2" key="1">
    <citation type="submission" date="2020-02" db="EMBL/GenBank/DDBJ databases">
        <authorList>
            <person name="Meier V. D."/>
        </authorList>
    </citation>
    <scope>NUCLEOTIDE SEQUENCE</scope>
    <source>
        <strain evidence="2">AVDCRST_MAG36</strain>
    </source>
</reference>
<dbReference type="AlphaFoldDB" id="A0A6J4M6E9"/>
<evidence type="ECO:0000256" key="1">
    <source>
        <dbReference type="SAM" id="MobiDB-lite"/>
    </source>
</evidence>
<proteinExistence type="predicted"/>
<feature type="compositionally biased region" description="Gly residues" evidence="1">
    <location>
        <begin position="126"/>
        <end position="140"/>
    </location>
</feature>
<evidence type="ECO:0000313" key="2">
    <source>
        <dbReference type="EMBL" id="CAA9350725.1"/>
    </source>
</evidence>
<feature type="compositionally biased region" description="Basic residues" evidence="1">
    <location>
        <begin position="27"/>
        <end position="51"/>
    </location>
</feature>
<feature type="non-terminal residue" evidence="2">
    <location>
        <position position="265"/>
    </location>
</feature>
<name>A0A6J4M6E9_9ACTN</name>
<organism evidence="2">
    <name type="scientific">uncultured Nocardioidaceae bacterium</name>
    <dbReference type="NCBI Taxonomy" id="253824"/>
    <lineage>
        <taxon>Bacteria</taxon>
        <taxon>Bacillati</taxon>
        <taxon>Actinomycetota</taxon>
        <taxon>Actinomycetes</taxon>
        <taxon>Propionibacteriales</taxon>
        <taxon>Nocardioidaceae</taxon>
        <taxon>environmental samples</taxon>
    </lineage>
</organism>
<feature type="compositionally biased region" description="Basic and acidic residues" evidence="1">
    <location>
        <begin position="52"/>
        <end position="65"/>
    </location>
</feature>
<feature type="compositionally biased region" description="Basic and acidic residues" evidence="1">
    <location>
        <begin position="247"/>
        <end position="256"/>
    </location>
</feature>
<feature type="compositionally biased region" description="Basic residues" evidence="1">
    <location>
        <begin position="143"/>
        <end position="155"/>
    </location>
</feature>
<feature type="region of interest" description="Disordered" evidence="1">
    <location>
        <begin position="1"/>
        <end position="265"/>
    </location>
</feature>